<dbReference type="InterPro" id="IPR007703">
    <property type="entry name" value="PIF3"/>
</dbReference>
<keyword evidence="2" id="KW-1185">Reference proteome</keyword>
<dbReference type="EMBL" id="MF614691">
    <property type="protein sequence ID" value="AUA60332.1"/>
    <property type="molecule type" value="Genomic_DNA"/>
</dbReference>
<dbReference type="Proteomes" id="UP000290445">
    <property type="component" value="Segment"/>
</dbReference>
<name>A0A2H4UZV0_9ABAC</name>
<organism evidence="1 2">
    <name type="scientific">Operophtera brumata nucleopolyhedrovirus</name>
    <dbReference type="NCBI Taxonomy" id="1046267"/>
    <lineage>
        <taxon>Viruses</taxon>
        <taxon>Viruses incertae sedis</taxon>
        <taxon>Naldaviricetes</taxon>
        <taxon>Lefavirales</taxon>
        <taxon>Baculoviridae</taxon>
        <taxon>Alphabaculovirus</taxon>
        <taxon>Alphabaculovirus opbrumatae</taxon>
    </lineage>
</organism>
<dbReference type="GeneID" id="41699995"/>
<reference evidence="1 2" key="1">
    <citation type="journal article" date="2017" name="Viruses">
        <title>The Operophtera brumata Nucleopolyhedrovirus (OpbuNPV) Represents an Early, Divergent Lineage within Genus Alphabaculovirus.</title>
        <authorList>
            <person name="Harrison R.L."/>
            <person name="Rowley D.L."/>
            <person name="Mowery J.D."/>
            <person name="Bauchan G.R."/>
            <person name="Burand J.P."/>
        </authorList>
    </citation>
    <scope>NUCLEOTIDE SEQUENCE [LARGE SCALE GENOMIC DNA]</scope>
    <source>
        <strain evidence="1">OpbuNPV-MA</strain>
    </source>
</reference>
<protein>
    <submittedName>
        <fullName evidence="1">PIF-3</fullName>
    </submittedName>
</protein>
<sequence length="201" mass="22439">MMLNYYVVLLILFLLCYFCYSAVDNLNLLQNHIQDEKNEIVMNLTFEHDGIVNCLENRIPCVIDSQCHDNCLASNLTNSLSCQDGYCSISAASTQDNNEQCDATKGLITVFIASEFITGQLCISTYRDVIDDNGSARPYICDSGVLDVNLLSRPFTFEDCACAPGYTRLLYTQGAYSRPVPVCIPQDQVAIYEKVYQTIAS</sequence>
<accession>A0A2H4UZV0</accession>
<proteinExistence type="predicted"/>
<dbReference type="Pfam" id="PF05006">
    <property type="entry name" value="PIF3"/>
    <property type="match status" value="1"/>
</dbReference>
<dbReference type="KEGG" id="vg:41699995"/>
<evidence type="ECO:0000313" key="2">
    <source>
        <dbReference type="Proteomes" id="UP000290445"/>
    </source>
</evidence>
<evidence type="ECO:0000313" key="1">
    <source>
        <dbReference type="EMBL" id="AUA60332.1"/>
    </source>
</evidence>
<dbReference type="OrthoDB" id="9997at10239"/>
<dbReference type="RefSeq" id="YP_009552661.1">
    <property type="nucleotide sequence ID" value="NC_040621.1"/>
</dbReference>